<feature type="compositionally biased region" description="Polar residues" evidence="1">
    <location>
        <begin position="145"/>
        <end position="155"/>
    </location>
</feature>
<feature type="compositionally biased region" description="Low complexity" evidence="1">
    <location>
        <begin position="227"/>
        <end position="275"/>
    </location>
</feature>
<feature type="region of interest" description="Disordered" evidence="1">
    <location>
        <begin position="219"/>
        <end position="324"/>
    </location>
</feature>
<feature type="region of interest" description="Disordered" evidence="1">
    <location>
        <begin position="25"/>
        <end position="49"/>
    </location>
</feature>
<reference evidence="3" key="1">
    <citation type="journal article" date="2018" name="Nat. Microbiol.">
        <title>Leveraging single-cell genomics to expand the fungal tree of life.</title>
        <authorList>
            <person name="Ahrendt S.R."/>
            <person name="Quandt C.A."/>
            <person name="Ciobanu D."/>
            <person name="Clum A."/>
            <person name="Salamov A."/>
            <person name="Andreopoulos B."/>
            <person name="Cheng J.F."/>
            <person name="Woyke T."/>
            <person name="Pelin A."/>
            <person name="Henrissat B."/>
            <person name="Reynolds N.K."/>
            <person name="Benny G.L."/>
            <person name="Smith M.E."/>
            <person name="James T.Y."/>
            <person name="Grigoriev I.V."/>
        </authorList>
    </citation>
    <scope>NUCLEOTIDE SEQUENCE [LARGE SCALE GENOMIC DNA]</scope>
    <source>
        <strain evidence="3">Benny S71-1</strain>
    </source>
</reference>
<gene>
    <name evidence="2" type="ORF">SYNPS1DRAFT_26914</name>
</gene>
<feature type="region of interest" description="Disordered" evidence="1">
    <location>
        <begin position="141"/>
        <end position="172"/>
    </location>
</feature>
<dbReference type="Proteomes" id="UP000278143">
    <property type="component" value="Unassembled WGS sequence"/>
</dbReference>
<evidence type="ECO:0000313" key="3">
    <source>
        <dbReference type="Proteomes" id="UP000278143"/>
    </source>
</evidence>
<dbReference type="EMBL" id="KZ989208">
    <property type="protein sequence ID" value="RKP27432.1"/>
    <property type="molecule type" value="Genomic_DNA"/>
</dbReference>
<organism evidence="2 3">
    <name type="scientific">Syncephalis pseudoplumigaleata</name>
    <dbReference type="NCBI Taxonomy" id="1712513"/>
    <lineage>
        <taxon>Eukaryota</taxon>
        <taxon>Fungi</taxon>
        <taxon>Fungi incertae sedis</taxon>
        <taxon>Zoopagomycota</taxon>
        <taxon>Zoopagomycotina</taxon>
        <taxon>Zoopagomycetes</taxon>
        <taxon>Zoopagales</taxon>
        <taxon>Piptocephalidaceae</taxon>
        <taxon>Syncephalis</taxon>
    </lineage>
</organism>
<protein>
    <submittedName>
        <fullName evidence="2">Uncharacterized protein</fullName>
    </submittedName>
</protein>
<dbReference type="AlphaFoldDB" id="A0A4P9Z5R9"/>
<evidence type="ECO:0000313" key="2">
    <source>
        <dbReference type="EMBL" id="RKP27432.1"/>
    </source>
</evidence>
<proteinExistence type="predicted"/>
<accession>A0A4P9Z5R9</accession>
<keyword evidence="3" id="KW-1185">Reference proteome</keyword>
<evidence type="ECO:0000256" key="1">
    <source>
        <dbReference type="SAM" id="MobiDB-lite"/>
    </source>
</evidence>
<feature type="compositionally biased region" description="Polar residues" evidence="1">
    <location>
        <begin position="307"/>
        <end position="322"/>
    </location>
</feature>
<name>A0A4P9Z5R9_9FUNG</name>
<dbReference type="OrthoDB" id="5593917at2759"/>
<sequence length="445" mass="47883">MPQNRIRAKRPFALMAQKTASSAVPLCAPVGSSSSAPPSDHRSEASSKAAAPVAAVELARKHAVPAAQTELHQLPALLRAQKLMEAEQRGEVNIEASDLSLGFVMNDALDALDDGNAVAAVTPAQPLLKQGAGRPGIFQHKRRSQSVSAVMNAHTSRLEKTARDAPPQAHDPDSLAADAACFEHVFSSYADWAKSTFAGAVSGADPGQGVPRKDSILASSRQRLQREQQQQQQQQKPRDISPSSSSLSLPLPSAASASASVSSSSSPLASASSSAIPLHRRRRRRSSLSAPTPIPVDKLQPAMAQSCARSPTGSAQWSNSSPLRAVCSPRSPASRLRSSSLANPTIHFCLLRIVLSARDYITIRVPTDISLSNLTHMVINKCLRCGRRRDDLKHRLFIWERSDPDLTLGVVNDTVLREVLLPKPSSMLASEKYTCMEKPITLYWT</sequence>